<evidence type="ECO:0000313" key="4">
    <source>
        <dbReference type="Proteomes" id="UP001604282"/>
    </source>
</evidence>
<dbReference type="EMBL" id="JBICZW010000002">
    <property type="protein sequence ID" value="MFG3188096.1"/>
    <property type="molecule type" value="Genomic_DNA"/>
</dbReference>
<evidence type="ECO:0000313" key="3">
    <source>
        <dbReference type="EMBL" id="MFG3188096.1"/>
    </source>
</evidence>
<evidence type="ECO:0000259" key="2">
    <source>
        <dbReference type="Pfam" id="PF20659"/>
    </source>
</evidence>
<protein>
    <recommendedName>
        <fullName evidence="2">Malate synthase C-terminal domain-containing protein</fullName>
    </recommendedName>
</protein>
<name>A0ABW7BKQ1_9ACTN</name>
<dbReference type="SUPFAM" id="SSF51645">
    <property type="entry name" value="Malate synthase G"/>
    <property type="match status" value="1"/>
</dbReference>
<proteinExistence type="predicted"/>
<sequence>MRTGIAVVPRSFGARPRGRGAVALDGLMEDAATAEIARVRIRQRPRHRVIGREAVLGMPDEEPARPGAEHPWAALDEIGELFERTALVPEPPPSFTSEASTRRLVRTAATGAA</sequence>
<dbReference type="Proteomes" id="UP001604282">
    <property type="component" value="Unassembled WGS sequence"/>
</dbReference>
<evidence type="ECO:0000256" key="1">
    <source>
        <dbReference type="SAM" id="MobiDB-lite"/>
    </source>
</evidence>
<gene>
    <name evidence="3" type="ORF">ACGFYS_04080</name>
</gene>
<dbReference type="InterPro" id="IPR011076">
    <property type="entry name" value="Malate_synth_sf"/>
</dbReference>
<keyword evidence="4" id="KW-1185">Reference proteome</keyword>
<dbReference type="RefSeq" id="WP_392879463.1">
    <property type="nucleotide sequence ID" value="NZ_JBICZW010000002.1"/>
</dbReference>
<dbReference type="InterPro" id="IPR044856">
    <property type="entry name" value="Malate_synth_C_sf"/>
</dbReference>
<accession>A0ABW7BKQ1</accession>
<reference evidence="3 4" key="1">
    <citation type="submission" date="2024-10" db="EMBL/GenBank/DDBJ databases">
        <title>The Natural Products Discovery Center: Release of the First 8490 Sequenced Strains for Exploring Actinobacteria Biosynthetic Diversity.</title>
        <authorList>
            <person name="Kalkreuter E."/>
            <person name="Kautsar S.A."/>
            <person name="Yang D."/>
            <person name="Bader C.D."/>
            <person name="Teijaro C.N."/>
            <person name="Fluegel L."/>
            <person name="Davis C.M."/>
            <person name="Simpson J.R."/>
            <person name="Lauterbach L."/>
            <person name="Steele A.D."/>
            <person name="Gui C."/>
            <person name="Meng S."/>
            <person name="Li G."/>
            <person name="Viehrig K."/>
            <person name="Ye F."/>
            <person name="Su P."/>
            <person name="Kiefer A.F."/>
            <person name="Nichols A."/>
            <person name="Cepeda A.J."/>
            <person name="Yan W."/>
            <person name="Fan B."/>
            <person name="Jiang Y."/>
            <person name="Adhikari A."/>
            <person name="Zheng C.-J."/>
            <person name="Schuster L."/>
            <person name="Cowan T.M."/>
            <person name="Smanski M.J."/>
            <person name="Chevrette M.G."/>
            <person name="De Carvalho L.P.S."/>
            <person name="Shen B."/>
        </authorList>
    </citation>
    <scope>NUCLEOTIDE SEQUENCE [LARGE SCALE GENOMIC DNA]</scope>
    <source>
        <strain evidence="3 4">NPDC048229</strain>
    </source>
</reference>
<organism evidence="3 4">
    <name type="scientific">Streptomyces omiyaensis</name>
    <dbReference type="NCBI Taxonomy" id="68247"/>
    <lineage>
        <taxon>Bacteria</taxon>
        <taxon>Bacillati</taxon>
        <taxon>Actinomycetota</taxon>
        <taxon>Actinomycetes</taxon>
        <taxon>Kitasatosporales</taxon>
        <taxon>Streptomycetaceae</taxon>
        <taxon>Streptomyces</taxon>
    </lineage>
</organism>
<dbReference type="Pfam" id="PF20659">
    <property type="entry name" value="MS_C"/>
    <property type="match status" value="1"/>
</dbReference>
<dbReference type="InterPro" id="IPR048355">
    <property type="entry name" value="MS_C"/>
</dbReference>
<dbReference type="Gene3D" id="1.20.1220.12">
    <property type="entry name" value="Malate synthase, domain III"/>
    <property type="match status" value="1"/>
</dbReference>
<comment type="caution">
    <text evidence="3">The sequence shown here is derived from an EMBL/GenBank/DDBJ whole genome shotgun (WGS) entry which is preliminary data.</text>
</comment>
<feature type="domain" description="Malate synthase C-terminal" evidence="2">
    <location>
        <begin position="17"/>
        <end position="53"/>
    </location>
</feature>
<feature type="region of interest" description="Disordered" evidence="1">
    <location>
        <begin position="89"/>
        <end position="113"/>
    </location>
</feature>